<feature type="region of interest" description="Disordered" evidence="8">
    <location>
        <begin position="341"/>
        <end position="428"/>
    </location>
</feature>
<keyword evidence="12" id="KW-1185">Reference proteome</keyword>
<dbReference type="PANTHER" id="PTHR22880:SF225">
    <property type="entry name" value="BROMODOMAIN-CONTAINING PROTEIN BET-1-RELATED"/>
    <property type="match status" value="1"/>
</dbReference>
<feature type="region of interest" description="Disordered" evidence="8">
    <location>
        <begin position="645"/>
        <end position="943"/>
    </location>
</feature>
<feature type="coiled-coil region" evidence="7">
    <location>
        <begin position="1111"/>
        <end position="1149"/>
    </location>
</feature>
<keyword evidence="3 7" id="KW-0175">Coiled coil</keyword>
<feature type="region of interest" description="Disordered" evidence="8">
    <location>
        <begin position="452"/>
        <end position="547"/>
    </location>
</feature>
<protein>
    <submittedName>
        <fullName evidence="11">Oidioi.mRNA.OKI2018_I69.XSR.g16372.t1.cds</fullName>
    </submittedName>
</protein>
<comment type="similarity">
    <text evidence="5">Belongs to the BET family.</text>
</comment>
<dbReference type="Pfam" id="PF17035">
    <property type="entry name" value="BET"/>
    <property type="match status" value="1"/>
</dbReference>
<evidence type="ECO:0000256" key="4">
    <source>
        <dbReference type="ARBA" id="ARBA00023117"/>
    </source>
</evidence>
<dbReference type="InterPro" id="IPR050935">
    <property type="entry name" value="Bromo_chromatin_reader"/>
</dbReference>
<feature type="compositionally biased region" description="Basic and acidic residues" evidence="8">
    <location>
        <begin position="463"/>
        <end position="488"/>
    </location>
</feature>
<feature type="compositionally biased region" description="Polar residues" evidence="8">
    <location>
        <begin position="729"/>
        <end position="741"/>
    </location>
</feature>
<dbReference type="Pfam" id="PF10475">
    <property type="entry name" value="Vps54_N"/>
    <property type="match status" value="1"/>
</dbReference>
<dbReference type="Pfam" id="PF10474">
    <property type="entry name" value="Syndetin_C"/>
    <property type="match status" value="1"/>
</dbReference>
<name>A0ABN7SM82_OIKDI</name>
<feature type="compositionally biased region" description="Basic and acidic residues" evidence="8">
    <location>
        <begin position="530"/>
        <end position="547"/>
    </location>
</feature>
<evidence type="ECO:0000256" key="3">
    <source>
        <dbReference type="ARBA" id="ARBA00023054"/>
    </source>
</evidence>
<feature type="domain" description="NET" evidence="10">
    <location>
        <begin position="537"/>
        <end position="619"/>
    </location>
</feature>
<dbReference type="Pfam" id="PF00439">
    <property type="entry name" value="Bromodomain"/>
    <property type="match status" value="2"/>
</dbReference>
<feature type="compositionally biased region" description="Acidic residues" evidence="8">
    <location>
        <begin position="683"/>
        <end position="693"/>
    </location>
</feature>
<dbReference type="InterPro" id="IPR038336">
    <property type="entry name" value="NET_sf"/>
</dbReference>
<feature type="compositionally biased region" description="Basic residues" evidence="8">
    <location>
        <begin position="137"/>
        <end position="150"/>
    </location>
</feature>
<dbReference type="InterPro" id="IPR019515">
    <property type="entry name" value="VPS54_N"/>
</dbReference>
<evidence type="ECO:0000256" key="1">
    <source>
        <dbReference type="ARBA" id="ARBA00022448"/>
    </source>
</evidence>
<keyword evidence="4 6" id="KW-0103">Bromodomain</keyword>
<keyword evidence="1" id="KW-0813">Transport</keyword>
<dbReference type="InterPro" id="IPR027353">
    <property type="entry name" value="NET_dom"/>
</dbReference>
<dbReference type="PROSITE" id="PS50014">
    <property type="entry name" value="BROMODOMAIN_2"/>
    <property type="match status" value="2"/>
</dbReference>
<feature type="compositionally biased region" description="Basic and acidic residues" evidence="8">
    <location>
        <begin position="123"/>
        <end position="134"/>
    </location>
</feature>
<evidence type="ECO:0000256" key="5">
    <source>
        <dbReference type="ARBA" id="ARBA00044509"/>
    </source>
</evidence>
<dbReference type="SUPFAM" id="SSF47370">
    <property type="entry name" value="Bromodomain"/>
    <property type="match status" value="2"/>
</dbReference>
<dbReference type="InterPro" id="IPR036427">
    <property type="entry name" value="Bromodomain-like_sf"/>
</dbReference>
<feature type="compositionally biased region" description="Acidic residues" evidence="8">
    <location>
        <begin position="361"/>
        <end position="396"/>
    </location>
</feature>
<evidence type="ECO:0000256" key="2">
    <source>
        <dbReference type="ARBA" id="ARBA00022927"/>
    </source>
</evidence>
<evidence type="ECO:0000313" key="12">
    <source>
        <dbReference type="Proteomes" id="UP001158576"/>
    </source>
</evidence>
<reference evidence="11 12" key="1">
    <citation type="submission" date="2021-04" db="EMBL/GenBank/DDBJ databases">
        <authorList>
            <person name="Bliznina A."/>
        </authorList>
    </citation>
    <scope>NUCLEOTIDE SEQUENCE [LARGE SCALE GENOMIC DNA]</scope>
</reference>
<feature type="compositionally biased region" description="Basic and acidic residues" evidence="8">
    <location>
        <begin position="844"/>
        <end position="881"/>
    </location>
</feature>
<dbReference type="Gene3D" id="1.20.920.10">
    <property type="entry name" value="Bromodomain-like"/>
    <property type="match status" value="2"/>
</dbReference>
<feature type="domain" description="Bromo" evidence="9">
    <location>
        <begin position="29"/>
        <end position="101"/>
    </location>
</feature>
<feature type="domain" description="Bromo" evidence="9">
    <location>
        <begin position="242"/>
        <end position="314"/>
    </location>
</feature>
<accession>A0ABN7SM82</accession>
<dbReference type="SMART" id="SM00297">
    <property type="entry name" value="BROMO"/>
    <property type="match status" value="2"/>
</dbReference>
<proteinExistence type="inferred from homology"/>
<feature type="region of interest" description="Disordered" evidence="8">
    <location>
        <begin position="1413"/>
        <end position="1433"/>
    </location>
</feature>
<evidence type="ECO:0000256" key="6">
    <source>
        <dbReference type="PROSITE-ProRule" id="PRU00035"/>
    </source>
</evidence>
<evidence type="ECO:0000256" key="7">
    <source>
        <dbReference type="SAM" id="Coils"/>
    </source>
</evidence>
<sequence length="1824" mass="206636">MSTEAANGNRPRWTNQLDFIRKEILVKVQKHQHAWPFQKPVDPVKLSLPDYYDVVKKPMDLSTIRKKFDTYQYNSGAEALSDFEVMFSNCYLYNKPTDDVTLMCQAVESAFKDLVKKMNSDPTLRSELEAEPPHPPKSTKKSKGPGKKQRPPAARKEPAEKNNATQNSDEAITSRLGSSSSSSNARENFQAANKRRGVKRPSGTPVDTDGSLCSEPDNKKPKKRRRWISGAKGVIDALFAPEHQSIAYLFYEPVDYKKLKLPDYPKIITEPMDMGTIRQKLIDGKYNTPAEVEKDMELMFHNCYRYNPPQNAVVKCAKKLDNVFHKKWGIYLKTIEDQEEEEIEQAAREEKGQTEVKSEAESDGGESGSEGDNEEEDEEGEEEEEEEEEVFDDENENSNAASERSGHSTKSGKRPKPTSEEEMDEELDYISERLTEILNEVADLTERQQKLLISHQRKHNKQVRRDETSRSGRVRKPTEAELLHREQTKNPPRVLEQPPQPVIPKQRNPSAKKATKLQHRVPEAASSSKAIKEETVEPENPEEKEKMTYDEKRKLSLNINRLPKEKLRKVVTIIQKHEPNLKDTKPDEIEIDFETLRPVTLRALESFVKRVLRESRDSRPSKSRQLAKDLEEKIIRNQQQVAQLDKELGIKPRANNKRNLDNSVQSSSSSSDSSSSESGSDSSDSETETEQEETTQKPKGPSLSPINEAERKKSPKTEVVEPKVERLTPPSTAESTAQQNGHAKRPEASVSLKESTPLDADARLSEDDEAASVLPPTIKSEIAKSPKEQQISSDATNGGSSSQPTFAKPINNNTTEKGSSRPVKGSTPERKGSAWSFGSPTDPSPEKKLSVSDDNRTLNEFKLLADQKRRREEILKKDVPDAKSSPPPTDNVLSAILGEPSIQSHVPPKGPILGLPEEDDEEQKRKRHEAREAAKRSRHKAKPIFDLNDAGDLMSEFEENVNGYRCKMSGPAPPGNPFGEDEDDRAGNPFNDSAATQDSLDENNPFREVDEDEEDDEEVDIVIPSLDDNLNNVISNPFEEKEKPAPTLIKAPTEEIEQVIENVNLTYRARTDAAVIASLDNEIFELSEHEIKLKLLREFEGEDEKVSFERIQIMKNQLKSITNTLNQTIQKNEKAYVQHQSEIDNINNLLKSAMMHAYETRKKVSAMKNKSRSPLLIVSKQKSLKNARAAREILYGIKTLIQLEATLNDFLRTSDFTQAIKLMLNCRDIAESYKQFPCCFKLSTRFTNTSETAIANLCNTLTLFASIVWQILSSYTSIQSYYRKADTAVRDLAFSKLSQRKSAIWELVQKNCCTLIRVNNLSNTDYTTLLHILTIVKRLTEVGYEFCQSDSNALQDSLKESASMFFTEFHNRKVEELLLFLTQESWEPCPLRQNFEFTQLKEFEFLKKRISKGRSKTGSGTGSSSSKKYLCSRNDPFDRESIAKGIENAHDDEDLDVCSDEEDEDPDLLADVVIEDEDDRPVMETSKNGNFSITMTNTAMTVLRLCGQYIQMADVLHPVGVQVIQGITVLYEVYLWSVHRFFTNRERFKTGVLGMTEGNFLQMIGGDSGNVDFSAENFWGLGNRIVAVESVRNLAKEFTKLKSHLESYIPENRMMILTRFYTNSIKAVPQEITTMTLSPFCNDVLETSEIFSDIAATKWDTSTISDVSSKYVDRLARQMEKIKRTIQRIGRNLRISSQLYEIIWVEVARAIGVVLVEGYSQISKMSAEGRAQMNFDYHQCLHRLELISGVKSPPAIRTYTETFIRAFYLTEDELNSFVESDKMFGAKTLQALVRQSGASLSQKNRARLIQIIERNKTSSRTGLS</sequence>
<feature type="region of interest" description="Disordered" evidence="8">
    <location>
        <begin position="123"/>
        <end position="225"/>
    </location>
</feature>
<evidence type="ECO:0000259" key="9">
    <source>
        <dbReference type="PROSITE" id="PS50014"/>
    </source>
</evidence>
<dbReference type="PANTHER" id="PTHR22880">
    <property type="entry name" value="FALZ-RELATED BROMODOMAIN-CONTAINING PROTEINS"/>
    <property type="match status" value="1"/>
</dbReference>
<dbReference type="PRINTS" id="PR00503">
    <property type="entry name" value="BROMODOMAIN"/>
</dbReference>
<feature type="compositionally biased region" description="Basic and acidic residues" evidence="8">
    <location>
        <begin position="345"/>
        <end position="360"/>
    </location>
</feature>
<evidence type="ECO:0000256" key="8">
    <source>
        <dbReference type="SAM" id="MobiDB-lite"/>
    </source>
</evidence>
<dbReference type="Proteomes" id="UP001158576">
    <property type="component" value="Chromosome XSR"/>
</dbReference>
<feature type="compositionally biased region" description="Low complexity" evidence="8">
    <location>
        <begin position="1416"/>
        <end position="1428"/>
    </location>
</feature>
<evidence type="ECO:0000313" key="11">
    <source>
        <dbReference type="EMBL" id="CAG5099239.1"/>
    </source>
</evidence>
<feature type="compositionally biased region" description="Basic and acidic residues" evidence="8">
    <location>
        <begin position="708"/>
        <end position="726"/>
    </location>
</feature>
<dbReference type="Gene3D" id="1.20.1270.220">
    <property type="match status" value="1"/>
</dbReference>
<keyword evidence="2" id="KW-0653">Protein transport</keyword>
<dbReference type="PROSITE" id="PS00633">
    <property type="entry name" value="BROMODOMAIN_1"/>
    <property type="match status" value="1"/>
</dbReference>
<gene>
    <name evidence="11" type="ORF">OKIOD_LOCUS7930</name>
</gene>
<feature type="region of interest" description="Disordered" evidence="8">
    <location>
        <begin position="965"/>
        <end position="1016"/>
    </location>
</feature>
<dbReference type="InterPro" id="IPR019514">
    <property type="entry name" value="Syndetin_C"/>
</dbReference>
<feature type="compositionally biased region" description="Low complexity" evidence="8">
    <location>
        <begin position="665"/>
        <end position="682"/>
    </location>
</feature>
<dbReference type="InterPro" id="IPR001487">
    <property type="entry name" value="Bromodomain"/>
</dbReference>
<dbReference type="EMBL" id="OU015569">
    <property type="protein sequence ID" value="CAG5099239.1"/>
    <property type="molecule type" value="Genomic_DNA"/>
</dbReference>
<organism evidence="11 12">
    <name type="scientific">Oikopleura dioica</name>
    <name type="common">Tunicate</name>
    <dbReference type="NCBI Taxonomy" id="34765"/>
    <lineage>
        <taxon>Eukaryota</taxon>
        <taxon>Metazoa</taxon>
        <taxon>Chordata</taxon>
        <taxon>Tunicata</taxon>
        <taxon>Appendicularia</taxon>
        <taxon>Copelata</taxon>
        <taxon>Oikopleuridae</taxon>
        <taxon>Oikopleura</taxon>
    </lineage>
</organism>
<feature type="compositionally biased region" description="Polar residues" evidence="8">
    <location>
        <begin position="162"/>
        <end position="177"/>
    </location>
</feature>
<evidence type="ECO:0000259" key="10">
    <source>
        <dbReference type="PROSITE" id="PS51525"/>
    </source>
</evidence>
<dbReference type="InterPro" id="IPR018359">
    <property type="entry name" value="Bromodomain_CS"/>
</dbReference>
<dbReference type="PROSITE" id="PS51525">
    <property type="entry name" value="NET"/>
    <property type="match status" value="1"/>
</dbReference>
<feature type="compositionally biased region" description="Polar residues" evidence="8">
    <location>
        <begin position="788"/>
        <end position="817"/>
    </location>
</feature>